<keyword evidence="2 3" id="KW-0378">Hydrolase</keyword>
<organism evidence="5 6">
    <name type="scientific">Candidatus Mediterraneibacter pullicola</name>
    <dbReference type="NCBI Taxonomy" id="2838682"/>
    <lineage>
        <taxon>Bacteria</taxon>
        <taxon>Bacillati</taxon>
        <taxon>Bacillota</taxon>
        <taxon>Clostridia</taxon>
        <taxon>Lachnospirales</taxon>
        <taxon>Lachnospiraceae</taxon>
        <taxon>Mediterraneibacter</taxon>
    </lineage>
</organism>
<comment type="caution">
    <text evidence="5">The sequence shown here is derived from an EMBL/GenBank/DDBJ whole genome shotgun (WGS) entry which is preliminary data.</text>
</comment>
<evidence type="ECO:0000256" key="3">
    <source>
        <dbReference type="PROSITE-ProRule" id="PRU01106"/>
    </source>
</evidence>
<accession>A0A9D2H8V5</accession>
<name>A0A9D2H8V5_9FIRM</name>
<dbReference type="Gene3D" id="3.10.129.10">
    <property type="entry name" value="Hotdog Thioesterase"/>
    <property type="match status" value="1"/>
</dbReference>
<feature type="domain" description="HotDog ACOT-type" evidence="4">
    <location>
        <begin position="10"/>
        <end position="122"/>
    </location>
</feature>
<evidence type="ECO:0000313" key="5">
    <source>
        <dbReference type="EMBL" id="HJA05665.1"/>
    </source>
</evidence>
<dbReference type="PANTHER" id="PTHR11049">
    <property type="entry name" value="ACYL COENZYME A THIOESTER HYDROLASE"/>
    <property type="match status" value="1"/>
</dbReference>
<dbReference type="InterPro" id="IPR033120">
    <property type="entry name" value="HOTDOG_ACOT"/>
</dbReference>
<evidence type="ECO:0000259" key="4">
    <source>
        <dbReference type="PROSITE" id="PS51770"/>
    </source>
</evidence>
<dbReference type="GO" id="GO:0009062">
    <property type="term" value="P:fatty acid catabolic process"/>
    <property type="evidence" value="ECO:0007669"/>
    <property type="project" value="TreeGrafter"/>
</dbReference>
<dbReference type="EMBL" id="DXAK01000003">
    <property type="protein sequence ID" value="HJA05665.1"/>
    <property type="molecule type" value="Genomic_DNA"/>
</dbReference>
<dbReference type="InterPro" id="IPR006683">
    <property type="entry name" value="Thioestr_dom"/>
</dbReference>
<evidence type="ECO:0000256" key="1">
    <source>
        <dbReference type="ARBA" id="ARBA00010458"/>
    </source>
</evidence>
<protein>
    <submittedName>
        <fullName evidence="5">Acyl-CoA thioesterase</fullName>
    </submittedName>
</protein>
<evidence type="ECO:0000256" key="2">
    <source>
        <dbReference type="ARBA" id="ARBA00022801"/>
    </source>
</evidence>
<dbReference type="GO" id="GO:0006637">
    <property type="term" value="P:acyl-CoA metabolic process"/>
    <property type="evidence" value="ECO:0007669"/>
    <property type="project" value="TreeGrafter"/>
</dbReference>
<reference evidence="5" key="1">
    <citation type="journal article" date="2021" name="PeerJ">
        <title>Extensive microbial diversity within the chicken gut microbiome revealed by metagenomics and culture.</title>
        <authorList>
            <person name="Gilroy R."/>
            <person name="Ravi A."/>
            <person name="Getino M."/>
            <person name="Pursley I."/>
            <person name="Horton D.L."/>
            <person name="Alikhan N.F."/>
            <person name="Baker D."/>
            <person name="Gharbi K."/>
            <person name="Hall N."/>
            <person name="Watson M."/>
            <person name="Adriaenssens E.M."/>
            <person name="Foster-Nyarko E."/>
            <person name="Jarju S."/>
            <person name="Secka A."/>
            <person name="Antonio M."/>
            <person name="Oren A."/>
            <person name="Chaudhuri R.R."/>
            <person name="La Ragione R."/>
            <person name="Hildebrand F."/>
            <person name="Pallen M.J."/>
        </authorList>
    </citation>
    <scope>NUCLEOTIDE SEQUENCE</scope>
    <source>
        <strain evidence="5">ChiSjej2B20-11307</strain>
    </source>
</reference>
<dbReference type="GO" id="GO:0052816">
    <property type="term" value="F:long-chain fatty acyl-CoA hydrolase activity"/>
    <property type="evidence" value="ECO:0007669"/>
    <property type="project" value="TreeGrafter"/>
</dbReference>
<dbReference type="SUPFAM" id="SSF54637">
    <property type="entry name" value="Thioesterase/thiol ester dehydrase-isomerase"/>
    <property type="match status" value="1"/>
</dbReference>
<dbReference type="CDD" id="cd03442">
    <property type="entry name" value="BFIT_BACH"/>
    <property type="match status" value="1"/>
</dbReference>
<comment type="similarity">
    <text evidence="1">Belongs to the acyl coenzyme A hydrolase family.</text>
</comment>
<dbReference type="InterPro" id="IPR029069">
    <property type="entry name" value="HotDog_dom_sf"/>
</dbReference>
<proteinExistence type="inferred from homology"/>
<evidence type="ECO:0000313" key="6">
    <source>
        <dbReference type="Proteomes" id="UP000824223"/>
    </source>
</evidence>
<sequence length="160" mass="18464">MNSIEERKVSDSIVETVHTVRPNHMNAAGRLFGGMLMQWLDEVAGMVAKRHTRSNIITASVDNLHFMHGAYQGEMVVIVGKVTYVGKTSLEVRVDTYVEHLEDGRRHPINRAYFTMVALDENDKPKKVPRLIIETESEKAEWEAGEKRRKMRIRRREEGF</sequence>
<reference evidence="5" key="2">
    <citation type="submission" date="2021-04" db="EMBL/GenBank/DDBJ databases">
        <authorList>
            <person name="Gilroy R."/>
        </authorList>
    </citation>
    <scope>NUCLEOTIDE SEQUENCE</scope>
    <source>
        <strain evidence="5">ChiSjej2B20-11307</strain>
    </source>
</reference>
<dbReference type="GO" id="GO:0005829">
    <property type="term" value="C:cytosol"/>
    <property type="evidence" value="ECO:0007669"/>
    <property type="project" value="TreeGrafter"/>
</dbReference>
<gene>
    <name evidence="5" type="ORF">H9798_00730</name>
</gene>
<dbReference type="PANTHER" id="PTHR11049:SF24">
    <property type="entry name" value="CYTOSOLIC ACYL COENZYME A THIOESTER HYDROLASE"/>
    <property type="match status" value="1"/>
</dbReference>
<dbReference type="AlphaFoldDB" id="A0A9D2H8V5"/>
<dbReference type="Pfam" id="PF03061">
    <property type="entry name" value="4HBT"/>
    <property type="match status" value="1"/>
</dbReference>
<dbReference type="PROSITE" id="PS51770">
    <property type="entry name" value="HOTDOG_ACOT"/>
    <property type="match status" value="1"/>
</dbReference>
<dbReference type="InterPro" id="IPR040170">
    <property type="entry name" value="Cytosol_ACT"/>
</dbReference>
<dbReference type="Proteomes" id="UP000824223">
    <property type="component" value="Unassembled WGS sequence"/>
</dbReference>